<accession>A0A1Y1ZJB3</accession>
<organism evidence="3 4">
    <name type="scientific">Clohesyomyces aquaticus</name>
    <dbReference type="NCBI Taxonomy" id="1231657"/>
    <lineage>
        <taxon>Eukaryota</taxon>
        <taxon>Fungi</taxon>
        <taxon>Dikarya</taxon>
        <taxon>Ascomycota</taxon>
        <taxon>Pezizomycotina</taxon>
        <taxon>Dothideomycetes</taxon>
        <taxon>Pleosporomycetidae</taxon>
        <taxon>Pleosporales</taxon>
        <taxon>Lindgomycetaceae</taxon>
        <taxon>Clohesyomyces</taxon>
    </lineage>
</organism>
<feature type="region of interest" description="Disordered" evidence="1">
    <location>
        <begin position="72"/>
        <end position="102"/>
    </location>
</feature>
<name>A0A1Y1ZJB3_9PLEO</name>
<sequence>MHTLKPLTILMGALAFAGLSISASIPEERSVLFGDGSGVGQSLQPAIIECQVHSEDDKHVCQTPVSVSWPRGPTNIPMSTSATTSTTACPAMSSRPSHGSADDSAAEIRRKCSILHPLPISPPPPPFLPSSLYFIPRGIQALTPSLCSNAKFAKSIILPSGPRLRYWHCELFEQTDFQTSGVKGYYILRETRLELGLWFPIGSFVCWLD</sequence>
<reference evidence="3 4" key="1">
    <citation type="submission" date="2016-07" db="EMBL/GenBank/DDBJ databases">
        <title>Pervasive Adenine N6-methylation of Active Genes in Fungi.</title>
        <authorList>
            <consortium name="DOE Joint Genome Institute"/>
            <person name="Mondo S.J."/>
            <person name="Dannebaum R.O."/>
            <person name="Kuo R.C."/>
            <person name="Labutti K."/>
            <person name="Haridas S."/>
            <person name="Kuo A."/>
            <person name="Salamov A."/>
            <person name="Ahrendt S.R."/>
            <person name="Lipzen A."/>
            <person name="Sullivan W."/>
            <person name="Andreopoulos W.B."/>
            <person name="Clum A."/>
            <person name="Lindquist E."/>
            <person name="Daum C."/>
            <person name="Ramamoorthy G.K."/>
            <person name="Gryganskyi A."/>
            <person name="Culley D."/>
            <person name="Magnuson J.K."/>
            <person name="James T.Y."/>
            <person name="O'Malley M.A."/>
            <person name="Stajich J.E."/>
            <person name="Spatafora J.W."/>
            <person name="Visel A."/>
            <person name="Grigoriev I.V."/>
        </authorList>
    </citation>
    <scope>NUCLEOTIDE SEQUENCE [LARGE SCALE GENOMIC DNA]</scope>
    <source>
        <strain evidence="3 4">CBS 115471</strain>
    </source>
</reference>
<evidence type="ECO:0000313" key="3">
    <source>
        <dbReference type="EMBL" id="ORY10284.1"/>
    </source>
</evidence>
<keyword evidence="2" id="KW-0732">Signal</keyword>
<feature type="signal peptide" evidence="2">
    <location>
        <begin position="1"/>
        <end position="22"/>
    </location>
</feature>
<proteinExistence type="predicted"/>
<dbReference type="Proteomes" id="UP000193144">
    <property type="component" value="Unassembled WGS sequence"/>
</dbReference>
<protein>
    <recommendedName>
        <fullName evidence="5">Ig-like domain-containing protein</fullName>
    </recommendedName>
</protein>
<dbReference type="EMBL" id="MCFA01000075">
    <property type="protein sequence ID" value="ORY10284.1"/>
    <property type="molecule type" value="Genomic_DNA"/>
</dbReference>
<evidence type="ECO:0000313" key="4">
    <source>
        <dbReference type="Proteomes" id="UP000193144"/>
    </source>
</evidence>
<gene>
    <name evidence="3" type="ORF">BCR34DRAFT_615327</name>
</gene>
<evidence type="ECO:0000256" key="1">
    <source>
        <dbReference type="SAM" id="MobiDB-lite"/>
    </source>
</evidence>
<feature type="compositionally biased region" description="Low complexity" evidence="1">
    <location>
        <begin position="77"/>
        <end position="94"/>
    </location>
</feature>
<evidence type="ECO:0008006" key="5">
    <source>
        <dbReference type="Google" id="ProtNLM"/>
    </source>
</evidence>
<feature type="chain" id="PRO_5013367825" description="Ig-like domain-containing protein" evidence="2">
    <location>
        <begin position="23"/>
        <end position="209"/>
    </location>
</feature>
<evidence type="ECO:0000256" key="2">
    <source>
        <dbReference type="SAM" id="SignalP"/>
    </source>
</evidence>
<comment type="caution">
    <text evidence="3">The sequence shown here is derived from an EMBL/GenBank/DDBJ whole genome shotgun (WGS) entry which is preliminary data.</text>
</comment>
<dbReference type="AlphaFoldDB" id="A0A1Y1ZJB3"/>
<keyword evidence="4" id="KW-1185">Reference proteome</keyword>